<evidence type="ECO:0000256" key="1">
    <source>
        <dbReference type="ARBA" id="ARBA00004141"/>
    </source>
</evidence>
<comment type="similarity">
    <text evidence="2">Belongs to the glutamate-gated ion channel (TC 1.A.10.1) family.</text>
</comment>
<evidence type="ECO:0000256" key="4">
    <source>
        <dbReference type="ARBA" id="ARBA00022692"/>
    </source>
</evidence>
<dbReference type="GO" id="GO:0015276">
    <property type="term" value="F:ligand-gated monoatomic ion channel activity"/>
    <property type="evidence" value="ECO:0007669"/>
    <property type="project" value="InterPro"/>
</dbReference>
<dbReference type="FunFam" id="3.40.190.10:FF:000255">
    <property type="entry name" value="GLutamate Receptor family (AMPA)"/>
    <property type="match status" value="1"/>
</dbReference>
<evidence type="ECO:0000256" key="7">
    <source>
        <dbReference type="ARBA" id="ARBA00023136"/>
    </source>
</evidence>
<dbReference type="Gene3D" id="3.40.190.10">
    <property type="entry name" value="Periplasmic binding protein-like II"/>
    <property type="match status" value="1"/>
</dbReference>
<keyword evidence="6" id="KW-0406">Ion transport</keyword>
<keyword evidence="11" id="KW-0407">Ion channel</keyword>
<reference evidence="15" key="1">
    <citation type="submission" date="2017-02" db="UniProtKB">
        <authorList>
            <consortium name="WormBaseParasite"/>
        </authorList>
    </citation>
    <scope>IDENTIFICATION</scope>
</reference>
<evidence type="ECO:0000256" key="10">
    <source>
        <dbReference type="ARBA" id="ARBA00023286"/>
    </source>
</evidence>
<dbReference type="PANTHER" id="PTHR18966">
    <property type="entry name" value="IONOTROPIC GLUTAMATE RECEPTOR"/>
    <property type="match status" value="1"/>
</dbReference>
<keyword evidence="3" id="KW-0813">Transport</keyword>
<dbReference type="InterPro" id="IPR015683">
    <property type="entry name" value="Ionotropic_Glu_rcpt"/>
</dbReference>
<evidence type="ECO:0000256" key="12">
    <source>
        <dbReference type="SAM" id="Phobius"/>
    </source>
</evidence>
<feature type="domain" description="Ionotropic glutamate receptor L-glutamate and glycine-binding" evidence="14">
    <location>
        <begin position="5"/>
        <end position="64"/>
    </location>
</feature>
<evidence type="ECO:0000259" key="13">
    <source>
        <dbReference type="SMART" id="SM00079"/>
    </source>
</evidence>
<dbReference type="InterPro" id="IPR001320">
    <property type="entry name" value="Iontro_rcpt_C"/>
</dbReference>
<evidence type="ECO:0000259" key="14">
    <source>
        <dbReference type="SMART" id="SM00918"/>
    </source>
</evidence>
<organism evidence="15">
    <name type="scientific">Anisakis simplex</name>
    <name type="common">Herring worm</name>
    <dbReference type="NCBI Taxonomy" id="6269"/>
    <lineage>
        <taxon>Eukaryota</taxon>
        <taxon>Metazoa</taxon>
        <taxon>Ecdysozoa</taxon>
        <taxon>Nematoda</taxon>
        <taxon>Chromadorea</taxon>
        <taxon>Rhabditida</taxon>
        <taxon>Spirurina</taxon>
        <taxon>Ascaridomorpha</taxon>
        <taxon>Ascaridoidea</taxon>
        <taxon>Anisakidae</taxon>
        <taxon>Anisakis</taxon>
        <taxon>Anisakis simplex complex</taxon>
    </lineage>
</organism>
<dbReference type="SMART" id="SM00079">
    <property type="entry name" value="PBPe"/>
    <property type="match status" value="1"/>
</dbReference>
<evidence type="ECO:0000256" key="5">
    <source>
        <dbReference type="ARBA" id="ARBA00022989"/>
    </source>
</evidence>
<sequence length="151" mass="17251">LKEEPFVMKTTSNAIGYEGFCIDLLIEMSRILKFDFKIIEVLDGTYGIEDETGKWNGLIGVLQRREADLSVSAVTITYSRAEVIDFTLPFMHLGISILLAKSTDLPEKSDLFTFLQPLSFSVWMSLMVSYFVVSCTMWLLAKFSPYEWFVC</sequence>
<dbReference type="AlphaFoldDB" id="A0A0M3J3J9"/>
<keyword evidence="8" id="KW-0675">Receptor</keyword>
<keyword evidence="9" id="KW-0325">Glycoprotein</keyword>
<comment type="subcellular location">
    <subcellularLocation>
        <location evidence="1">Membrane</location>
        <topology evidence="1">Multi-pass membrane protein</topology>
    </subcellularLocation>
</comment>
<keyword evidence="4 12" id="KW-0812">Transmembrane</keyword>
<evidence type="ECO:0000313" key="15">
    <source>
        <dbReference type="WBParaSite" id="ASIM_0000211201-mRNA-1"/>
    </source>
</evidence>
<keyword evidence="7 12" id="KW-0472">Membrane</keyword>
<dbReference type="Pfam" id="PF10613">
    <property type="entry name" value="Lig_chan-Glu_bd"/>
    <property type="match status" value="1"/>
</dbReference>
<evidence type="ECO:0000256" key="11">
    <source>
        <dbReference type="ARBA" id="ARBA00023303"/>
    </source>
</evidence>
<dbReference type="SMART" id="SM00918">
    <property type="entry name" value="Lig_chan-Glu_bd"/>
    <property type="match status" value="1"/>
</dbReference>
<proteinExistence type="inferred from homology"/>
<dbReference type="InterPro" id="IPR019594">
    <property type="entry name" value="Glu/Gly-bd"/>
</dbReference>
<evidence type="ECO:0000256" key="9">
    <source>
        <dbReference type="ARBA" id="ARBA00023180"/>
    </source>
</evidence>
<evidence type="ECO:0000256" key="6">
    <source>
        <dbReference type="ARBA" id="ARBA00023065"/>
    </source>
</evidence>
<evidence type="ECO:0000256" key="8">
    <source>
        <dbReference type="ARBA" id="ARBA00023170"/>
    </source>
</evidence>
<keyword evidence="5 12" id="KW-1133">Transmembrane helix</keyword>
<feature type="domain" description="Ionotropic glutamate receptor C-terminal" evidence="13">
    <location>
        <begin position="1"/>
        <end position="151"/>
    </location>
</feature>
<feature type="transmembrane region" description="Helical" evidence="12">
    <location>
        <begin position="120"/>
        <end position="141"/>
    </location>
</feature>
<keyword evidence="10" id="KW-1071">Ligand-gated ion channel</keyword>
<dbReference type="GO" id="GO:0016020">
    <property type="term" value="C:membrane"/>
    <property type="evidence" value="ECO:0007669"/>
    <property type="project" value="UniProtKB-SubCell"/>
</dbReference>
<dbReference type="WBParaSite" id="ASIM_0000211201-mRNA-1">
    <property type="protein sequence ID" value="ASIM_0000211201-mRNA-1"/>
    <property type="gene ID" value="ASIM_0000211201"/>
</dbReference>
<protein>
    <submittedName>
        <fullName evidence="15">Lig_chan-Glu_bd domain-containing protein</fullName>
    </submittedName>
</protein>
<dbReference type="SUPFAM" id="SSF53850">
    <property type="entry name" value="Periplasmic binding protein-like II"/>
    <property type="match status" value="1"/>
</dbReference>
<evidence type="ECO:0000256" key="2">
    <source>
        <dbReference type="ARBA" id="ARBA00008685"/>
    </source>
</evidence>
<evidence type="ECO:0000256" key="3">
    <source>
        <dbReference type="ARBA" id="ARBA00022448"/>
    </source>
</evidence>
<name>A0A0M3J3J9_ANISI</name>
<accession>A0A0M3J3J9</accession>
<dbReference type="Gene3D" id="1.10.287.70">
    <property type="match status" value="1"/>
</dbReference>